<name>A0A6A5TQG4_9PLEO</name>
<dbReference type="AlphaFoldDB" id="A0A6A5TQG4"/>
<evidence type="ECO:0000313" key="2">
    <source>
        <dbReference type="Proteomes" id="UP000800035"/>
    </source>
</evidence>
<gene>
    <name evidence="1" type="ORF">CC80DRAFT_566914</name>
</gene>
<dbReference type="EMBL" id="ML976997">
    <property type="protein sequence ID" value="KAF1954891.1"/>
    <property type="molecule type" value="Genomic_DNA"/>
</dbReference>
<reference evidence="1" key="1">
    <citation type="journal article" date="2020" name="Stud. Mycol.">
        <title>101 Dothideomycetes genomes: a test case for predicting lifestyles and emergence of pathogens.</title>
        <authorList>
            <person name="Haridas S."/>
            <person name="Albert R."/>
            <person name="Binder M."/>
            <person name="Bloem J."/>
            <person name="Labutti K."/>
            <person name="Salamov A."/>
            <person name="Andreopoulos B."/>
            <person name="Baker S."/>
            <person name="Barry K."/>
            <person name="Bills G."/>
            <person name="Bluhm B."/>
            <person name="Cannon C."/>
            <person name="Castanera R."/>
            <person name="Culley D."/>
            <person name="Daum C."/>
            <person name="Ezra D."/>
            <person name="Gonzalez J."/>
            <person name="Henrissat B."/>
            <person name="Kuo A."/>
            <person name="Liang C."/>
            <person name="Lipzen A."/>
            <person name="Lutzoni F."/>
            <person name="Magnuson J."/>
            <person name="Mondo S."/>
            <person name="Nolan M."/>
            <person name="Ohm R."/>
            <person name="Pangilinan J."/>
            <person name="Park H.-J."/>
            <person name="Ramirez L."/>
            <person name="Alfaro M."/>
            <person name="Sun H."/>
            <person name="Tritt A."/>
            <person name="Yoshinaga Y."/>
            <person name="Zwiers L.-H."/>
            <person name="Turgeon B."/>
            <person name="Goodwin S."/>
            <person name="Spatafora J."/>
            <person name="Crous P."/>
            <person name="Grigoriev I."/>
        </authorList>
    </citation>
    <scope>NUCLEOTIDE SEQUENCE</scope>
    <source>
        <strain evidence="1">CBS 675.92</strain>
    </source>
</reference>
<evidence type="ECO:0000313" key="1">
    <source>
        <dbReference type="EMBL" id="KAF1954891.1"/>
    </source>
</evidence>
<dbReference type="Proteomes" id="UP000800035">
    <property type="component" value="Unassembled WGS sequence"/>
</dbReference>
<protein>
    <submittedName>
        <fullName evidence="1">Uncharacterized protein</fullName>
    </submittedName>
</protein>
<keyword evidence="2" id="KW-1185">Reference proteome</keyword>
<sequence>MSSSKRTVSWTNAPPGIPFFEVVVTYDAEEDSSKIEAEFLQPDYEIEEKRINEEISRLEERTKHPYTDAEREQGQLESDTVAISHLERELFSEDYRLESSESIGKMVNFLSTDLTTVYIQSVREDGKNYRAAVWNGKNDKGQLFREVKGPGGHGNALASLEEKLKQELLEKFPIVGYGAEVEKITEHRLRVHENVLIEHPLSDEGTIEWTGGYRYDIMRSGPVEGKNKVLLAISELFGNQYTMSMLRHLFPSTNEATSDQSQPGVSVCTKYFISCVKEPTGCYSAVHEMHKNSIRKPRLWRPANGKSLEEELSALSEDVANGLAN</sequence>
<accession>A0A6A5TQG4</accession>
<proteinExistence type="predicted"/>
<organism evidence="1 2">
    <name type="scientific">Byssothecium circinans</name>
    <dbReference type="NCBI Taxonomy" id="147558"/>
    <lineage>
        <taxon>Eukaryota</taxon>
        <taxon>Fungi</taxon>
        <taxon>Dikarya</taxon>
        <taxon>Ascomycota</taxon>
        <taxon>Pezizomycotina</taxon>
        <taxon>Dothideomycetes</taxon>
        <taxon>Pleosporomycetidae</taxon>
        <taxon>Pleosporales</taxon>
        <taxon>Massarineae</taxon>
        <taxon>Massarinaceae</taxon>
        <taxon>Byssothecium</taxon>
    </lineage>
</organism>